<dbReference type="EMBL" id="QKKF02028881">
    <property type="protein sequence ID" value="RZF35300.1"/>
    <property type="molecule type" value="Genomic_DNA"/>
</dbReference>
<evidence type="ECO:0000313" key="16">
    <source>
        <dbReference type="Proteomes" id="UP000291343"/>
    </source>
</evidence>
<dbReference type="InterPro" id="IPR002067">
    <property type="entry name" value="MCP"/>
</dbReference>
<keyword evidence="8" id="KW-1133">Transmembrane helix</keyword>
<gene>
    <name evidence="15" type="ORF">LSTR_LSTR013711</name>
</gene>
<evidence type="ECO:0000256" key="2">
    <source>
        <dbReference type="ARBA" id="ARBA00006375"/>
    </source>
</evidence>
<dbReference type="PRINTS" id="PR00926">
    <property type="entry name" value="MITOCARRIER"/>
</dbReference>
<keyword evidence="5 13" id="KW-0812">Transmembrane</keyword>
<keyword evidence="4" id="KW-0410">Iron transport</keyword>
<evidence type="ECO:0000256" key="8">
    <source>
        <dbReference type="ARBA" id="ARBA00022989"/>
    </source>
</evidence>
<evidence type="ECO:0000256" key="14">
    <source>
        <dbReference type="RuleBase" id="RU000488"/>
    </source>
</evidence>
<keyword evidence="16" id="KW-1185">Reference proteome</keyword>
<dbReference type="SUPFAM" id="SSF103506">
    <property type="entry name" value="Mitochondrial carrier"/>
    <property type="match status" value="1"/>
</dbReference>
<dbReference type="PANTHER" id="PTHR45758:SF20">
    <property type="entry name" value="MITOFERRIN-2"/>
    <property type="match status" value="1"/>
</dbReference>
<evidence type="ECO:0000256" key="12">
    <source>
        <dbReference type="ARBA" id="ARBA00023136"/>
    </source>
</evidence>
<dbReference type="AlphaFoldDB" id="A0A482WQJ6"/>
<dbReference type="GO" id="GO:0005743">
    <property type="term" value="C:mitochondrial inner membrane"/>
    <property type="evidence" value="ECO:0007669"/>
    <property type="project" value="UniProtKB-SubCell"/>
</dbReference>
<dbReference type="Pfam" id="PF00153">
    <property type="entry name" value="Mito_carr"/>
    <property type="match status" value="3"/>
</dbReference>
<dbReference type="STRING" id="195883.A0A482WQJ6"/>
<evidence type="ECO:0000256" key="9">
    <source>
        <dbReference type="ARBA" id="ARBA00023004"/>
    </source>
</evidence>
<keyword evidence="12 13" id="KW-0472">Membrane</keyword>
<dbReference type="OrthoDB" id="43906at2759"/>
<comment type="similarity">
    <text evidence="2 14">Belongs to the mitochondrial carrier (TC 2.A.29) family.</text>
</comment>
<keyword evidence="6" id="KW-0677">Repeat</keyword>
<evidence type="ECO:0000256" key="6">
    <source>
        <dbReference type="ARBA" id="ARBA00022737"/>
    </source>
</evidence>
<evidence type="ECO:0000256" key="5">
    <source>
        <dbReference type="ARBA" id="ARBA00022692"/>
    </source>
</evidence>
<evidence type="ECO:0000256" key="3">
    <source>
        <dbReference type="ARBA" id="ARBA00022448"/>
    </source>
</evidence>
<dbReference type="SMR" id="A0A482WQJ6"/>
<dbReference type="PROSITE" id="PS50920">
    <property type="entry name" value="SOLCAR"/>
    <property type="match status" value="3"/>
</dbReference>
<proteinExistence type="inferred from homology"/>
<sequence length="289" mass="32336">MSKPAPPVPVHNEAESSTNFISGSVAGIMENCFFYPLDTVKTRMQILSSKSRDVYSSIPRSLYHLVREGGIRAPYRGVGIMLIGCGPAHGSYFWTYEFLKTHALKQSEGQFVYGICGSIATLVHDSIMVPCDTIKQRRQMQNSRYHPNWHCIASMLREEGVRAFYRSYTTQMTMNVPYQAIQFTVYELCCATFVKPDYQDYSLLSHMGSGALAGGVAGFVTTPLDVCKTLLNTQHHKDRVIGLRNSIKTVYRLGGAKGFFQGATARTTYMMASAAICWGTYESMKYLLK</sequence>
<keyword evidence="3 14" id="KW-0813">Transport</keyword>
<feature type="repeat" description="Solcar" evidence="13">
    <location>
        <begin position="14"/>
        <end position="102"/>
    </location>
</feature>
<dbReference type="PANTHER" id="PTHR45758">
    <property type="entry name" value="MITOFERRIN-1-RELATED"/>
    <property type="match status" value="1"/>
</dbReference>
<keyword evidence="11" id="KW-0496">Mitochondrion</keyword>
<evidence type="ECO:0000313" key="15">
    <source>
        <dbReference type="EMBL" id="RZF35300.1"/>
    </source>
</evidence>
<keyword evidence="10" id="KW-0406">Ion transport</keyword>
<feature type="repeat" description="Solcar" evidence="13">
    <location>
        <begin position="201"/>
        <end position="287"/>
    </location>
</feature>
<dbReference type="Gene3D" id="1.50.40.10">
    <property type="entry name" value="Mitochondrial carrier domain"/>
    <property type="match status" value="1"/>
</dbReference>
<dbReference type="GO" id="GO:0015093">
    <property type="term" value="F:ferrous iron transmembrane transporter activity"/>
    <property type="evidence" value="ECO:0007669"/>
    <property type="project" value="TreeGrafter"/>
</dbReference>
<name>A0A482WQJ6_LAOST</name>
<organism evidence="15 16">
    <name type="scientific">Laodelphax striatellus</name>
    <name type="common">Small brown planthopper</name>
    <name type="synonym">Delphax striatella</name>
    <dbReference type="NCBI Taxonomy" id="195883"/>
    <lineage>
        <taxon>Eukaryota</taxon>
        <taxon>Metazoa</taxon>
        <taxon>Ecdysozoa</taxon>
        <taxon>Arthropoda</taxon>
        <taxon>Hexapoda</taxon>
        <taxon>Insecta</taxon>
        <taxon>Pterygota</taxon>
        <taxon>Neoptera</taxon>
        <taxon>Paraneoptera</taxon>
        <taxon>Hemiptera</taxon>
        <taxon>Auchenorrhyncha</taxon>
        <taxon>Fulgoroidea</taxon>
        <taxon>Delphacidae</taxon>
        <taxon>Criomorphinae</taxon>
        <taxon>Laodelphax</taxon>
    </lineage>
</organism>
<protein>
    <recommendedName>
        <fullName evidence="17">Mitochondrial carrier protein</fullName>
    </recommendedName>
</protein>
<evidence type="ECO:0000256" key="4">
    <source>
        <dbReference type="ARBA" id="ARBA00022496"/>
    </source>
</evidence>
<evidence type="ECO:0000256" key="13">
    <source>
        <dbReference type="PROSITE-ProRule" id="PRU00282"/>
    </source>
</evidence>
<dbReference type="InParanoid" id="A0A482WQJ6"/>
<accession>A0A482WQJ6</accession>
<evidence type="ECO:0008006" key="17">
    <source>
        <dbReference type="Google" id="ProtNLM"/>
    </source>
</evidence>
<comment type="subcellular location">
    <subcellularLocation>
        <location evidence="1">Mitochondrion inner membrane</location>
        <topology evidence="1">Multi-pass membrane protein</topology>
    </subcellularLocation>
</comment>
<evidence type="ECO:0000256" key="11">
    <source>
        <dbReference type="ARBA" id="ARBA00023128"/>
    </source>
</evidence>
<dbReference type="InterPro" id="IPR018108">
    <property type="entry name" value="MCP_transmembrane"/>
</dbReference>
<feature type="repeat" description="Solcar" evidence="13">
    <location>
        <begin position="108"/>
        <end position="192"/>
    </location>
</feature>
<dbReference type="GO" id="GO:0048250">
    <property type="term" value="P:iron import into the mitochondrion"/>
    <property type="evidence" value="ECO:0007669"/>
    <property type="project" value="TreeGrafter"/>
</dbReference>
<evidence type="ECO:0000256" key="10">
    <source>
        <dbReference type="ARBA" id="ARBA00023065"/>
    </source>
</evidence>
<evidence type="ECO:0000256" key="7">
    <source>
        <dbReference type="ARBA" id="ARBA00022792"/>
    </source>
</evidence>
<comment type="caution">
    <text evidence="15">The sequence shown here is derived from an EMBL/GenBank/DDBJ whole genome shotgun (WGS) entry which is preliminary data.</text>
</comment>
<keyword evidence="7" id="KW-0999">Mitochondrion inner membrane</keyword>
<dbReference type="InterPro" id="IPR023395">
    <property type="entry name" value="MCP_dom_sf"/>
</dbReference>
<keyword evidence="9" id="KW-0408">Iron</keyword>
<evidence type="ECO:0000256" key="1">
    <source>
        <dbReference type="ARBA" id="ARBA00004448"/>
    </source>
</evidence>
<dbReference type="Proteomes" id="UP000291343">
    <property type="component" value="Unassembled WGS sequence"/>
</dbReference>
<reference evidence="15 16" key="1">
    <citation type="journal article" date="2017" name="Gigascience">
        <title>Genome sequence of the small brown planthopper, Laodelphax striatellus.</title>
        <authorList>
            <person name="Zhu J."/>
            <person name="Jiang F."/>
            <person name="Wang X."/>
            <person name="Yang P."/>
            <person name="Bao Y."/>
            <person name="Zhao W."/>
            <person name="Wang W."/>
            <person name="Lu H."/>
            <person name="Wang Q."/>
            <person name="Cui N."/>
            <person name="Li J."/>
            <person name="Chen X."/>
            <person name="Luo L."/>
            <person name="Yu J."/>
            <person name="Kang L."/>
            <person name="Cui F."/>
        </authorList>
    </citation>
    <scope>NUCLEOTIDE SEQUENCE [LARGE SCALE GENOMIC DNA]</scope>
    <source>
        <strain evidence="15">Lst14</strain>
    </source>
</reference>